<dbReference type="EMBL" id="WOXT01000006">
    <property type="protein sequence ID" value="MUV15772.1"/>
    <property type="molecule type" value="Genomic_DNA"/>
</dbReference>
<comment type="caution">
    <text evidence="3">The sequence shown here is derived from an EMBL/GenBank/DDBJ whole genome shotgun (WGS) entry which is preliminary data.</text>
</comment>
<dbReference type="RefSeq" id="WP_156643356.1">
    <property type="nucleotide sequence ID" value="NZ_WOXT01000006.1"/>
</dbReference>
<reference evidence="3 4" key="1">
    <citation type="submission" date="2019-12" db="EMBL/GenBank/DDBJ databases">
        <authorList>
            <person name="Xu J."/>
        </authorList>
    </citation>
    <scope>NUCLEOTIDE SEQUENCE [LARGE SCALE GENOMIC DNA]</scope>
    <source>
        <strain evidence="3 4">HX-5-24</strain>
    </source>
</reference>
<accession>A0A7C9HP82</accession>
<keyword evidence="4" id="KW-1185">Reference proteome</keyword>
<evidence type="ECO:0000256" key="1">
    <source>
        <dbReference type="SAM" id="MobiDB-lite"/>
    </source>
</evidence>
<evidence type="ECO:0000313" key="3">
    <source>
        <dbReference type="EMBL" id="MUV15772.1"/>
    </source>
</evidence>
<feature type="region of interest" description="Disordered" evidence="1">
    <location>
        <begin position="30"/>
        <end position="54"/>
    </location>
</feature>
<organism evidence="3 4">
    <name type="scientific">Noviluteimonas gilva</name>
    <dbReference type="NCBI Taxonomy" id="2682097"/>
    <lineage>
        <taxon>Bacteria</taxon>
        <taxon>Pseudomonadati</taxon>
        <taxon>Pseudomonadota</taxon>
        <taxon>Gammaproteobacteria</taxon>
        <taxon>Lysobacterales</taxon>
        <taxon>Lysobacteraceae</taxon>
        <taxon>Noviluteimonas</taxon>
    </lineage>
</organism>
<feature type="chain" id="PRO_5028859995" evidence="2">
    <location>
        <begin position="28"/>
        <end position="54"/>
    </location>
</feature>
<dbReference type="AlphaFoldDB" id="A0A7C9HP82"/>
<keyword evidence="2" id="KW-0732">Signal</keyword>
<gene>
    <name evidence="3" type="ORF">GN331_16335</name>
</gene>
<name>A0A7C9HP82_9GAMM</name>
<evidence type="ECO:0000256" key="2">
    <source>
        <dbReference type="SAM" id="SignalP"/>
    </source>
</evidence>
<evidence type="ECO:0000313" key="4">
    <source>
        <dbReference type="Proteomes" id="UP000479692"/>
    </source>
</evidence>
<dbReference type="Proteomes" id="UP000479692">
    <property type="component" value="Unassembled WGS sequence"/>
</dbReference>
<protein>
    <submittedName>
        <fullName evidence="3">Uncharacterized protein</fullName>
    </submittedName>
</protein>
<feature type="signal peptide" evidence="2">
    <location>
        <begin position="1"/>
        <end position="27"/>
    </location>
</feature>
<sequence length="54" mass="5398">MKDVTLYALVSVALLAAALAVVGLVTAAESAAPQSTRAQVSSEVASPHAMSVPF</sequence>
<proteinExistence type="predicted"/>
<feature type="compositionally biased region" description="Polar residues" evidence="1">
    <location>
        <begin position="32"/>
        <end position="44"/>
    </location>
</feature>